<evidence type="ECO:0000313" key="3">
    <source>
        <dbReference type="Proteomes" id="UP000484164"/>
    </source>
</evidence>
<keyword evidence="3" id="KW-1185">Reference proteome</keyword>
<accession>A0A6L3ZJL9</accession>
<organism evidence="2 3">
    <name type="scientific">Phaeocystidibacter marisrubri</name>
    <dbReference type="NCBI Taxonomy" id="1577780"/>
    <lineage>
        <taxon>Bacteria</taxon>
        <taxon>Pseudomonadati</taxon>
        <taxon>Bacteroidota</taxon>
        <taxon>Flavobacteriia</taxon>
        <taxon>Flavobacteriales</taxon>
        <taxon>Phaeocystidibacteraceae</taxon>
        <taxon>Phaeocystidibacter</taxon>
    </lineage>
</organism>
<dbReference type="Pfam" id="PF20243">
    <property type="entry name" value="MbnP"/>
    <property type="match status" value="1"/>
</dbReference>
<proteinExistence type="predicted"/>
<dbReference type="RefSeq" id="WP_151691901.1">
    <property type="nucleotide sequence ID" value="NZ_BMGX01000002.1"/>
</dbReference>
<reference evidence="2 3" key="1">
    <citation type="submission" date="2019-10" db="EMBL/GenBank/DDBJ databases">
        <title>Genome sequence of Phaeocystidibacter marisrubri JCM30614 (type strain).</title>
        <authorList>
            <person name="Bowman J.P."/>
        </authorList>
    </citation>
    <scope>NUCLEOTIDE SEQUENCE [LARGE SCALE GENOMIC DNA]</scope>
    <source>
        <strain evidence="2 3">JCM 30614</strain>
    </source>
</reference>
<dbReference type="AlphaFoldDB" id="A0A6L3ZJL9"/>
<evidence type="ECO:0000313" key="2">
    <source>
        <dbReference type="EMBL" id="KAB2817330.1"/>
    </source>
</evidence>
<dbReference type="InterPro" id="IPR046863">
    <property type="entry name" value="MbnP-like_dom"/>
</dbReference>
<protein>
    <recommendedName>
        <fullName evidence="1">Copper-binding protein MbnP-like domain-containing protein</fullName>
    </recommendedName>
</protein>
<dbReference type="Proteomes" id="UP000484164">
    <property type="component" value="Unassembled WGS sequence"/>
</dbReference>
<dbReference type="EMBL" id="WBVQ01000001">
    <property type="protein sequence ID" value="KAB2817330.1"/>
    <property type="molecule type" value="Genomic_DNA"/>
</dbReference>
<comment type="caution">
    <text evidence="2">The sequence shown here is derived from an EMBL/GenBank/DDBJ whole genome shotgun (WGS) entry which is preliminary data.</text>
</comment>
<name>A0A6L3ZJL9_9FLAO</name>
<sequence length="246" mass="27389">MKRAFIFSIFIITAATVFVSCKEDDPDPGKLQITFEMAKDGQTVNLNETFANDSVAAVRIENLKFYLSHIILEDKGELRDVEIVDFVQGRIAFTFDDIDAKTYSGLSFDVGLDNDQNASYPPDFETGTPLSASWAMYWSWAMKYRFVIIEGRGAPDGTFDASPDDFNLVIHPGMDGWNRAVNLSDDIVIKEGRTTSLTVQIDVDDMFNGPAGFMDLRLENTSHTTPADKDIAEKFMVNFAAAMSAK</sequence>
<dbReference type="PROSITE" id="PS51257">
    <property type="entry name" value="PROKAR_LIPOPROTEIN"/>
    <property type="match status" value="1"/>
</dbReference>
<evidence type="ECO:0000259" key="1">
    <source>
        <dbReference type="Pfam" id="PF20243"/>
    </source>
</evidence>
<dbReference type="OrthoDB" id="1422031at2"/>
<feature type="domain" description="Copper-binding protein MbnP-like" evidence="1">
    <location>
        <begin position="29"/>
        <end position="209"/>
    </location>
</feature>
<gene>
    <name evidence="2" type="ORF">F8C82_02760</name>
</gene>